<evidence type="ECO:0000256" key="5">
    <source>
        <dbReference type="ARBA" id="ARBA00022605"/>
    </source>
</evidence>
<evidence type="ECO:0000256" key="2">
    <source>
        <dbReference type="ARBA" id="ARBA00005025"/>
    </source>
</evidence>
<evidence type="ECO:0000256" key="8">
    <source>
        <dbReference type="RuleBase" id="RU368092"/>
    </source>
</evidence>
<dbReference type="SUPFAM" id="SSF55021">
    <property type="entry name" value="ACT-like"/>
    <property type="match status" value="2"/>
</dbReference>
<dbReference type="InterPro" id="IPR004789">
    <property type="entry name" value="Acetalactate_synth_ssu"/>
</dbReference>
<dbReference type="GO" id="GO:0005829">
    <property type="term" value="C:cytosol"/>
    <property type="evidence" value="ECO:0007669"/>
    <property type="project" value="TreeGrafter"/>
</dbReference>
<gene>
    <name evidence="10" type="primary">ilvN</name>
    <name evidence="10" type="ORF">FJR48_06185</name>
</gene>
<evidence type="ECO:0000256" key="1">
    <source>
        <dbReference type="ARBA" id="ARBA00004974"/>
    </source>
</evidence>
<feature type="domain" description="ACT" evidence="9">
    <location>
        <begin position="10"/>
        <end position="84"/>
    </location>
</feature>
<dbReference type="Gene3D" id="3.30.70.1150">
    <property type="entry name" value="ACT-like. Chain A, domain 2"/>
    <property type="match status" value="1"/>
</dbReference>
<evidence type="ECO:0000256" key="7">
    <source>
        <dbReference type="ARBA" id="ARBA00048670"/>
    </source>
</evidence>
<reference evidence="10 11" key="1">
    <citation type="submission" date="2019-09" db="EMBL/GenBank/DDBJ databases">
        <title>Sulfurimonas gotlandica sp. nov., a chemoautotrophic and psychrotolerant epsilonproteobacterium isolated from a pelagic redoxcline, and an emended description of the genus Sulfurimonas.</title>
        <authorList>
            <person name="Wang S."/>
            <person name="Jiang L."/>
            <person name="Shao S."/>
        </authorList>
    </citation>
    <scope>NUCLEOTIDE SEQUENCE [LARGE SCALE GENOMIC DNA]</scope>
    <source>
        <strain evidence="10 11">GYSZ_1</strain>
    </source>
</reference>
<comment type="catalytic activity">
    <reaction evidence="7 8">
        <text>2 pyruvate + H(+) = (2S)-2-acetolactate + CO2</text>
        <dbReference type="Rhea" id="RHEA:25249"/>
        <dbReference type="ChEBI" id="CHEBI:15361"/>
        <dbReference type="ChEBI" id="CHEBI:15378"/>
        <dbReference type="ChEBI" id="CHEBI:16526"/>
        <dbReference type="ChEBI" id="CHEBI:58476"/>
        <dbReference type="EC" id="2.2.1.6"/>
    </reaction>
</comment>
<dbReference type="OrthoDB" id="9787365at2"/>
<evidence type="ECO:0000313" key="11">
    <source>
        <dbReference type="Proteomes" id="UP000326944"/>
    </source>
</evidence>
<comment type="subunit">
    <text evidence="4 8">Dimer of large and small chains.</text>
</comment>
<dbReference type="InterPro" id="IPR002912">
    <property type="entry name" value="ACT_dom"/>
</dbReference>
<dbReference type="EMBL" id="CP043617">
    <property type="protein sequence ID" value="QFR49337.1"/>
    <property type="molecule type" value="Genomic_DNA"/>
</dbReference>
<evidence type="ECO:0000256" key="4">
    <source>
        <dbReference type="ARBA" id="ARBA00011744"/>
    </source>
</evidence>
<comment type="pathway">
    <text evidence="2 8">Amino-acid biosynthesis; L-valine biosynthesis; L-valine from pyruvate: step 1/4.</text>
</comment>
<dbReference type="PROSITE" id="PS51671">
    <property type="entry name" value="ACT"/>
    <property type="match status" value="1"/>
</dbReference>
<dbReference type="KEGG" id="sulg:FJR48_06185"/>
<dbReference type="GO" id="GO:1990610">
    <property type="term" value="F:acetolactate synthase regulator activity"/>
    <property type="evidence" value="ECO:0007669"/>
    <property type="project" value="UniProtKB-UniRule"/>
</dbReference>
<dbReference type="PANTHER" id="PTHR30239">
    <property type="entry name" value="ACETOLACTATE SYNTHASE SMALL SUBUNIT"/>
    <property type="match status" value="1"/>
</dbReference>
<dbReference type="PANTHER" id="PTHR30239:SF0">
    <property type="entry name" value="ACETOLACTATE SYNTHASE SMALL SUBUNIT 1, CHLOROPLASTIC"/>
    <property type="match status" value="1"/>
</dbReference>
<dbReference type="GO" id="GO:0003984">
    <property type="term" value="F:acetolactate synthase activity"/>
    <property type="evidence" value="ECO:0007669"/>
    <property type="project" value="UniProtKB-UniRule"/>
</dbReference>
<proteinExistence type="inferred from homology"/>
<comment type="pathway">
    <text evidence="1 8">Amino-acid biosynthesis; L-isoleucine biosynthesis; L-isoleucine from 2-oxobutanoate: step 1/4.</text>
</comment>
<name>A0A5P8P172_9BACT</name>
<dbReference type="Proteomes" id="UP000326944">
    <property type="component" value="Chromosome"/>
</dbReference>
<dbReference type="RefSeq" id="WP_152307280.1">
    <property type="nucleotide sequence ID" value="NZ_CP043617.1"/>
</dbReference>
<keyword evidence="8 10" id="KW-0808">Transferase</keyword>
<dbReference type="InterPro" id="IPR054480">
    <property type="entry name" value="AHAS_small-like_ACT"/>
</dbReference>
<keyword evidence="6 8" id="KW-0100">Branched-chain amino acid biosynthesis</keyword>
<sequence length="159" mass="17941">MLHENSERRVVSVIVVNESSVLSRITDLFSARGYNITSLTVAPIPESKYSRLTIVTSGSVRVIEQITKQLHKLIPVYRVYEHADLVEKEMAMVKFPVAENITDINTLCEAYNGKIVNVGENIIIAMVADEPKRVDNFLKIIQRYNPKEIVRSGAVALER</sequence>
<dbReference type="EC" id="2.2.1.6" evidence="8"/>
<dbReference type="Pfam" id="PF22629">
    <property type="entry name" value="ACT_AHAS_ss"/>
    <property type="match status" value="1"/>
</dbReference>
<dbReference type="InterPro" id="IPR039557">
    <property type="entry name" value="AHAS_ACT"/>
</dbReference>
<organism evidence="10 11">
    <name type="scientific">Sulfurimonas lithotrophica</name>
    <dbReference type="NCBI Taxonomy" id="2590022"/>
    <lineage>
        <taxon>Bacteria</taxon>
        <taxon>Pseudomonadati</taxon>
        <taxon>Campylobacterota</taxon>
        <taxon>Epsilonproteobacteria</taxon>
        <taxon>Campylobacterales</taxon>
        <taxon>Sulfurimonadaceae</taxon>
        <taxon>Sulfurimonas</taxon>
    </lineage>
</organism>
<evidence type="ECO:0000256" key="6">
    <source>
        <dbReference type="ARBA" id="ARBA00023304"/>
    </source>
</evidence>
<dbReference type="UniPathway" id="UPA00047">
    <property type="reaction ID" value="UER00055"/>
</dbReference>
<dbReference type="NCBIfam" id="NF008864">
    <property type="entry name" value="PRK11895.1"/>
    <property type="match status" value="1"/>
</dbReference>
<comment type="similarity">
    <text evidence="3 8">Belongs to the acetolactate synthase small subunit family.</text>
</comment>
<dbReference type="InterPro" id="IPR045865">
    <property type="entry name" value="ACT-like_dom_sf"/>
</dbReference>
<keyword evidence="11" id="KW-1185">Reference proteome</keyword>
<evidence type="ECO:0000256" key="3">
    <source>
        <dbReference type="ARBA" id="ARBA00006341"/>
    </source>
</evidence>
<evidence type="ECO:0000313" key="10">
    <source>
        <dbReference type="EMBL" id="QFR49337.1"/>
    </source>
</evidence>
<dbReference type="UniPathway" id="UPA00049">
    <property type="reaction ID" value="UER00059"/>
</dbReference>
<dbReference type="InterPro" id="IPR019455">
    <property type="entry name" value="Acetolactate_synth_ssu_C"/>
</dbReference>
<dbReference type="CDD" id="cd04878">
    <property type="entry name" value="ACT_AHAS"/>
    <property type="match status" value="1"/>
</dbReference>
<dbReference type="GO" id="GO:0009099">
    <property type="term" value="P:L-valine biosynthetic process"/>
    <property type="evidence" value="ECO:0007669"/>
    <property type="project" value="UniProtKB-UniRule"/>
</dbReference>
<evidence type="ECO:0000259" key="9">
    <source>
        <dbReference type="PROSITE" id="PS51671"/>
    </source>
</evidence>
<dbReference type="Pfam" id="PF10369">
    <property type="entry name" value="ALS_ss_C"/>
    <property type="match status" value="1"/>
</dbReference>
<dbReference type="GO" id="GO:0009097">
    <property type="term" value="P:isoleucine biosynthetic process"/>
    <property type="evidence" value="ECO:0007669"/>
    <property type="project" value="UniProtKB-UniRule"/>
</dbReference>
<dbReference type="InterPro" id="IPR027271">
    <property type="entry name" value="Acetolactate_synth/TF_NikR_C"/>
</dbReference>
<dbReference type="AlphaFoldDB" id="A0A5P8P172"/>
<comment type="function">
    <text evidence="8">Catalyzes the conversion of 2 pyruvate molecules into acetolactate in the first common step of the biosynthetic pathway of the branched-amino acids such as leucine, isoleucine, and valine.</text>
</comment>
<accession>A0A5P8P172</accession>
<dbReference type="Gene3D" id="3.30.70.260">
    <property type="match status" value="1"/>
</dbReference>
<protein>
    <recommendedName>
        <fullName evidence="8">Acetolactate synthase small subunit</fullName>
        <shortName evidence="8">AHAS</shortName>
        <shortName evidence="8">ALS</shortName>
        <ecNumber evidence="8">2.2.1.6</ecNumber>
    </recommendedName>
    <alternativeName>
        <fullName evidence="8">Acetohydroxy-acid synthase small subunit</fullName>
    </alternativeName>
</protein>
<dbReference type="NCBIfam" id="TIGR00119">
    <property type="entry name" value="acolac_sm"/>
    <property type="match status" value="1"/>
</dbReference>
<keyword evidence="5 8" id="KW-0028">Amino-acid biosynthesis</keyword>